<dbReference type="InterPro" id="IPR015510">
    <property type="entry name" value="PGRP"/>
</dbReference>
<dbReference type="InterPro" id="IPR006619">
    <property type="entry name" value="PGRP_domain_met/bac"/>
</dbReference>
<evidence type="ECO:0008006" key="7">
    <source>
        <dbReference type="Google" id="ProtNLM"/>
    </source>
</evidence>
<dbReference type="AlphaFoldDB" id="A0A8C4WBA6"/>
<feature type="domain" description="Peptidoglycan recognition protein family" evidence="4">
    <location>
        <begin position="63"/>
        <end position="205"/>
    </location>
</feature>
<reference evidence="5" key="2">
    <citation type="submission" date="2025-09" db="UniProtKB">
        <authorList>
            <consortium name="Ensembl"/>
        </authorList>
    </citation>
    <scope>IDENTIFICATION</scope>
</reference>
<feature type="domain" description="N-acetylmuramoyl-L-alanine amidase" evidence="3">
    <location>
        <begin position="75"/>
        <end position="211"/>
    </location>
</feature>
<dbReference type="GeneTree" id="ENSGT00940000161006"/>
<dbReference type="FunFam" id="3.40.80.10:FF:000001">
    <property type="entry name" value="Peptidoglycan recognition protein 1"/>
    <property type="match status" value="1"/>
</dbReference>
<sequence>MTGGGRGDRRTLSRTTWVGASPAWAEFRAPASPAISSPALAWPPSSLAWLPVRPFAARGGCCPTIVSRRQWGARPPRSRVPLRTPVPYVIIHHTTGNRCTSQASCSREVKGIQNYHMNTQRWSDIGYNFLIGEDGRVYEGRGWKTMGAHAKKWNHKSLGFSFLGNFSNRIPSAAALNAAKSLIQCAISRGFLKRSYTVTGHRNVNPTSCPGNALYRVISKWPRFKAKP</sequence>
<reference evidence="5" key="1">
    <citation type="submission" date="2025-08" db="UniProtKB">
        <authorList>
            <consortium name="Ensembl"/>
        </authorList>
    </citation>
    <scope>IDENTIFICATION</scope>
</reference>
<dbReference type="Pfam" id="PF01510">
    <property type="entry name" value="Amidase_2"/>
    <property type="match status" value="1"/>
</dbReference>
<name>A0A8C4WBA6_9SAUR</name>
<evidence type="ECO:0000256" key="2">
    <source>
        <dbReference type="ARBA" id="ARBA00022859"/>
    </source>
</evidence>
<proteinExistence type="inferred from homology"/>
<dbReference type="SMART" id="SM00701">
    <property type="entry name" value="PGRP"/>
    <property type="match status" value="1"/>
</dbReference>
<keyword evidence="2" id="KW-0391">Immunity</keyword>
<dbReference type="Ensembl" id="ENSGEVT00005014237.1">
    <property type="protein sequence ID" value="ENSGEVP00005013591.1"/>
    <property type="gene ID" value="ENSGEVG00005009649.1"/>
</dbReference>
<dbReference type="Proteomes" id="UP000694390">
    <property type="component" value="Unassembled WGS sequence"/>
</dbReference>
<comment type="similarity">
    <text evidence="1">Belongs to the N-acetylmuramoyl-L-alanine amidase 2 family.</text>
</comment>
<dbReference type="CDD" id="cd06583">
    <property type="entry name" value="PGRP"/>
    <property type="match status" value="1"/>
</dbReference>
<organism evidence="5 6">
    <name type="scientific">Gopherus evgoodei</name>
    <name type="common">Goodes thornscrub tortoise</name>
    <dbReference type="NCBI Taxonomy" id="1825980"/>
    <lineage>
        <taxon>Eukaryota</taxon>
        <taxon>Metazoa</taxon>
        <taxon>Chordata</taxon>
        <taxon>Craniata</taxon>
        <taxon>Vertebrata</taxon>
        <taxon>Euteleostomi</taxon>
        <taxon>Archelosauria</taxon>
        <taxon>Testudinata</taxon>
        <taxon>Testudines</taxon>
        <taxon>Cryptodira</taxon>
        <taxon>Durocryptodira</taxon>
        <taxon>Testudinoidea</taxon>
        <taxon>Testudinidae</taxon>
        <taxon>Gopherus</taxon>
    </lineage>
</organism>
<evidence type="ECO:0000256" key="1">
    <source>
        <dbReference type="ARBA" id="ARBA00007553"/>
    </source>
</evidence>
<dbReference type="OrthoDB" id="10001926at2759"/>
<dbReference type="PANTHER" id="PTHR11022:SF12">
    <property type="entry name" value="PEPTIDOGLYCAN RECOGNITION PROTEIN 3"/>
    <property type="match status" value="1"/>
</dbReference>
<evidence type="ECO:0000259" key="3">
    <source>
        <dbReference type="SMART" id="SM00644"/>
    </source>
</evidence>
<dbReference type="GO" id="GO:0009253">
    <property type="term" value="P:peptidoglycan catabolic process"/>
    <property type="evidence" value="ECO:0007669"/>
    <property type="project" value="InterPro"/>
</dbReference>
<dbReference type="InterPro" id="IPR036505">
    <property type="entry name" value="Amidase/PGRP_sf"/>
</dbReference>
<evidence type="ECO:0000313" key="6">
    <source>
        <dbReference type="Proteomes" id="UP000694390"/>
    </source>
</evidence>
<dbReference type="GO" id="GO:0002376">
    <property type="term" value="P:immune system process"/>
    <property type="evidence" value="ECO:0007669"/>
    <property type="project" value="UniProtKB-KW"/>
</dbReference>
<dbReference type="InterPro" id="IPR002502">
    <property type="entry name" value="Amidase_domain"/>
</dbReference>
<dbReference type="GO" id="GO:0008745">
    <property type="term" value="F:N-acetylmuramoyl-L-alanine amidase activity"/>
    <property type="evidence" value="ECO:0007669"/>
    <property type="project" value="InterPro"/>
</dbReference>
<evidence type="ECO:0000313" key="5">
    <source>
        <dbReference type="Ensembl" id="ENSGEVP00005013591.1"/>
    </source>
</evidence>
<keyword evidence="6" id="KW-1185">Reference proteome</keyword>
<protein>
    <recommendedName>
        <fullName evidence="7">Peptidoglycan-recognition protein</fullName>
    </recommendedName>
</protein>
<dbReference type="PANTHER" id="PTHR11022">
    <property type="entry name" value="PEPTIDOGLYCAN RECOGNITION PROTEIN"/>
    <property type="match status" value="1"/>
</dbReference>
<dbReference type="Gene3D" id="3.40.80.10">
    <property type="entry name" value="Peptidoglycan recognition protein-like"/>
    <property type="match status" value="1"/>
</dbReference>
<evidence type="ECO:0000259" key="4">
    <source>
        <dbReference type="SMART" id="SM00701"/>
    </source>
</evidence>
<dbReference type="SMART" id="SM00644">
    <property type="entry name" value="Ami_2"/>
    <property type="match status" value="1"/>
</dbReference>
<dbReference type="GO" id="GO:0008270">
    <property type="term" value="F:zinc ion binding"/>
    <property type="evidence" value="ECO:0007669"/>
    <property type="project" value="InterPro"/>
</dbReference>
<accession>A0A8C4WBA6</accession>
<dbReference type="SUPFAM" id="SSF55846">
    <property type="entry name" value="N-acetylmuramoyl-L-alanine amidase-like"/>
    <property type="match status" value="1"/>
</dbReference>